<evidence type="ECO:0000256" key="1">
    <source>
        <dbReference type="SAM" id="SignalP"/>
    </source>
</evidence>
<keyword evidence="1" id="KW-0732">Signal</keyword>
<feature type="signal peptide" evidence="1">
    <location>
        <begin position="1"/>
        <end position="31"/>
    </location>
</feature>
<dbReference type="OrthoDB" id="4763334at2"/>
<comment type="caution">
    <text evidence="2">The sequence shown here is derived from an EMBL/GenBank/DDBJ whole genome shotgun (WGS) entry which is preliminary data.</text>
</comment>
<dbReference type="RefSeq" id="WP_085109101.1">
    <property type="nucleotide sequence ID" value="NZ_JACKSN010000029.1"/>
</dbReference>
<name>A0A1X2EN50_9MYCO</name>
<sequence>MKMLKTAAAAAMGAATALGAGVLVATAPAQAIPDGTYWCWAHLVPNSQECPEVAPWGSRWVPCPSDALYFVLDDPSKCVGNIRMGYSTFNCWGREMQLGKICPPAAPKDWEWKFCPGPGAPVPQTWTLDGICPLS</sequence>
<reference evidence="2 3" key="1">
    <citation type="submission" date="2016-01" db="EMBL/GenBank/DDBJ databases">
        <title>The new phylogeny of the genus Mycobacterium.</title>
        <authorList>
            <person name="Tarcisio F."/>
            <person name="Conor M."/>
            <person name="Antonella G."/>
            <person name="Elisabetta G."/>
            <person name="Giulia F.S."/>
            <person name="Sara T."/>
            <person name="Anna F."/>
            <person name="Clotilde B."/>
            <person name="Roberto B."/>
            <person name="Veronica D.S."/>
            <person name="Fabio R."/>
            <person name="Monica P."/>
            <person name="Olivier J."/>
            <person name="Enrico T."/>
            <person name="Nicola S."/>
        </authorList>
    </citation>
    <scope>NUCLEOTIDE SEQUENCE [LARGE SCALE GENOMIC DNA]</scope>
    <source>
        <strain evidence="2 3">DSM 44153</strain>
    </source>
</reference>
<gene>
    <name evidence="2" type="ORF">AWC30_05335</name>
</gene>
<evidence type="ECO:0008006" key="4">
    <source>
        <dbReference type="Google" id="ProtNLM"/>
    </source>
</evidence>
<evidence type="ECO:0000313" key="3">
    <source>
        <dbReference type="Proteomes" id="UP000193090"/>
    </source>
</evidence>
<keyword evidence="3" id="KW-1185">Reference proteome</keyword>
<dbReference type="EMBL" id="LQPZ01000013">
    <property type="protein sequence ID" value="ORX06985.1"/>
    <property type="molecule type" value="Genomic_DNA"/>
</dbReference>
<feature type="chain" id="PRO_5012304255" description="Secreted protein" evidence="1">
    <location>
        <begin position="32"/>
        <end position="135"/>
    </location>
</feature>
<proteinExistence type="predicted"/>
<organism evidence="2 3">
    <name type="scientific">Mycolicibacillus trivialis</name>
    <dbReference type="NCBI Taxonomy" id="1798"/>
    <lineage>
        <taxon>Bacteria</taxon>
        <taxon>Bacillati</taxon>
        <taxon>Actinomycetota</taxon>
        <taxon>Actinomycetes</taxon>
        <taxon>Mycobacteriales</taxon>
        <taxon>Mycobacteriaceae</taxon>
        <taxon>Mycolicibacillus</taxon>
    </lineage>
</organism>
<dbReference type="Proteomes" id="UP000193090">
    <property type="component" value="Unassembled WGS sequence"/>
</dbReference>
<evidence type="ECO:0000313" key="2">
    <source>
        <dbReference type="EMBL" id="ORX06985.1"/>
    </source>
</evidence>
<dbReference type="AlphaFoldDB" id="A0A1X2EN50"/>
<accession>A0A1X2EN50</accession>
<protein>
    <recommendedName>
        <fullName evidence="4">Secreted protein</fullName>
    </recommendedName>
</protein>